<dbReference type="InterPro" id="IPR000847">
    <property type="entry name" value="LysR_HTH_N"/>
</dbReference>
<evidence type="ECO:0000256" key="1">
    <source>
        <dbReference type="ARBA" id="ARBA00009437"/>
    </source>
</evidence>
<proteinExistence type="inferred from homology"/>
<dbReference type="GO" id="GO:0032993">
    <property type="term" value="C:protein-DNA complex"/>
    <property type="evidence" value="ECO:0007669"/>
    <property type="project" value="TreeGrafter"/>
</dbReference>
<dbReference type="InterPro" id="IPR036388">
    <property type="entry name" value="WH-like_DNA-bd_sf"/>
</dbReference>
<dbReference type="PANTHER" id="PTHR30346">
    <property type="entry name" value="TRANSCRIPTIONAL DUAL REGULATOR HCAR-RELATED"/>
    <property type="match status" value="1"/>
</dbReference>
<name>A0A1M5MCJ4_9RHOB</name>
<dbReference type="GO" id="GO:0003677">
    <property type="term" value="F:DNA binding"/>
    <property type="evidence" value="ECO:0007669"/>
    <property type="project" value="UniProtKB-KW"/>
</dbReference>
<evidence type="ECO:0000256" key="3">
    <source>
        <dbReference type="ARBA" id="ARBA00023125"/>
    </source>
</evidence>
<organism evidence="7 8">
    <name type="scientific">Marivita hallyeonensis</name>
    <dbReference type="NCBI Taxonomy" id="996342"/>
    <lineage>
        <taxon>Bacteria</taxon>
        <taxon>Pseudomonadati</taxon>
        <taxon>Pseudomonadota</taxon>
        <taxon>Alphaproteobacteria</taxon>
        <taxon>Rhodobacterales</taxon>
        <taxon>Roseobacteraceae</taxon>
        <taxon>Marivita</taxon>
    </lineage>
</organism>
<dbReference type="Pfam" id="PF03466">
    <property type="entry name" value="LysR_substrate"/>
    <property type="match status" value="1"/>
</dbReference>
<dbReference type="FunFam" id="1.10.10.10:FF:000001">
    <property type="entry name" value="LysR family transcriptional regulator"/>
    <property type="match status" value="1"/>
</dbReference>
<keyword evidence="5" id="KW-0804">Transcription</keyword>
<dbReference type="CDD" id="cd08411">
    <property type="entry name" value="PBP2_OxyR"/>
    <property type="match status" value="1"/>
</dbReference>
<dbReference type="Proteomes" id="UP000184221">
    <property type="component" value="Unassembled WGS sequence"/>
</dbReference>
<dbReference type="PROSITE" id="PS50931">
    <property type="entry name" value="HTH_LYSR"/>
    <property type="match status" value="1"/>
</dbReference>
<keyword evidence="2" id="KW-0805">Transcription regulation</keyword>
<dbReference type="PANTHER" id="PTHR30346:SF26">
    <property type="entry name" value="HYDROGEN PEROXIDE-INDUCIBLE GENES ACTIVATOR"/>
    <property type="match status" value="1"/>
</dbReference>
<accession>A0A1M5MCJ4</accession>
<feature type="domain" description="HTH lysR-type" evidence="6">
    <location>
        <begin position="12"/>
        <end position="69"/>
    </location>
</feature>
<evidence type="ECO:0000256" key="4">
    <source>
        <dbReference type="ARBA" id="ARBA00023159"/>
    </source>
</evidence>
<protein>
    <submittedName>
        <fullName evidence="7">Transcriptional regulator, LysR family</fullName>
    </submittedName>
</protein>
<dbReference type="SUPFAM" id="SSF46785">
    <property type="entry name" value="Winged helix' DNA-binding domain"/>
    <property type="match status" value="1"/>
</dbReference>
<dbReference type="GO" id="GO:0003700">
    <property type="term" value="F:DNA-binding transcription factor activity"/>
    <property type="evidence" value="ECO:0007669"/>
    <property type="project" value="InterPro"/>
</dbReference>
<dbReference type="Gene3D" id="1.10.10.10">
    <property type="entry name" value="Winged helix-like DNA-binding domain superfamily/Winged helix DNA-binding domain"/>
    <property type="match status" value="1"/>
</dbReference>
<dbReference type="AlphaFoldDB" id="A0A1M5MCJ4"/>
<dbReference type="Pfam" id="PF00126">
    <property type="entry name" value="HTH_1"/>
    <property type="match status" value="1"/>
</dbReference>
<dbReference type="Gene3D" id="3.40.190.10">
    <property type="entry name" value="Periplasmic binding protein-like II"/>
    <property type="match status" value="2"/>
</dbReference>
<reference evidence="7 8" key="1">
    <citation type="submission" date="2016-11" db="EMBL/GenBank/DDBJ databases">
        <authorList>
            <person name="Jaros S."/>
            <person name="Januszkiewicz K."/>
            <person name="Wedrychowicz H."/>
        </authorList>
    </citation>
    <scope>NUCLEOTIDE SEQUENCE [LARGE SCALE GENOMIC DNA]</scope>
    <source>
        <strain evidence="7 8">DSM 29431</strain>
    </source>
</reference>
<sequence length="323" mass="36302">MIEIFYQSTRMPSLQQLRYLVSVADHLHFRRAAEACNVTQPTLSAQIKDLEMRLGTSLVERGRSKVIMTPTGKEIVERSRRVLREVEEIRALAKSRQDVLSSVIRIGVVQSVGSYFLPLVIPDLHAKYPKLGLYIREGLPDVLLRSLEDGSLDLLFFPLPVARAELEAQSLFREPIQVVMPSDHRLSSEPEIDPAMLKGETILSLEPGHKLYELVRKISEDYGVELSHDYEGTSLDTLRQMVATGMGLSLMPTLYIKSEVAHQDLVVARPFRGAPPSRTIGMVWRKGTSREDEFRLMAKLVCASLAERAPEIIVLGDVSKRSV</sequence>
<dbReference type="PRINTS" id="PR00039">
    <property type="entry name" value="HTHLYSR"/>
</dbReference>
<evidence type="ECO:0000256" key="2">
    <source>
        <dbReference type="ARBA" id="ARBA00023015"/>
    </source>
</evidence>
<evidence type="ECO:0000256" key="5">
    <source>
        <dbReference type="ARBA" id="ARBA00023163"/>
    </source>
</evidence>
<dbReference type="SUPFAM" id="SSF53850">
    <property type="entry name" value="Periplasmic binding protein-like II"/>
    <property type="match status" value="1"/>
</dbReference>
<keyword evidence="4" id="KW-0010">Activator</keyword>
<evidence type="ECO:0000313" key="8">
    <source>
        <dbReference type="Proteomes" id="UP000184221"/>
    </source>
</evidence>
<comment type="similarity">
    <text evidence="1">Belongs to the LysR transcriptional regulatory family.</text>
</comment>
<dbReference type="InterPro" id="IPR036390">
    <property type="entry name" value="WH_DNA-bd_sf"/>
</dbReference>
<dbReference type="STRING" id="996342.SAMN05443551_0469"/>
<dbReference type="EMBL" id="FQXC01000001">
    <property type="protein sequence ID" value="SHG74986.1"/>
    <property type="molecule type" value="Genomic_DNA"/>
</dbReference>
<evidence type="ECO:0000259" key="6">
    <source>
        <dbReference type="PROSITE" id="PS50931"/>
    </source>
</evidence>
<gene>
    <name evidence="7" type="ORF">SAMN05443551_0469</name>
</gene>
<dbReference type="InterPro" id="IPR005119">
    <property type="entry name" value="LysR_subst-bd"/>
</dbReference>
<evidence type="ECO:0000313" key="7">
    <source>
        <dbReference type="EMBL" id="SHG74986.1"/>
    </source>
</evidence>
<keyword evidence="8" id="KW-1185">Reference proteome</keyword>
<keyword evidence="3" id="KW-0238">DNA-binding</keyword>